<dbReference type="InterPro" id="IPR003774">
    <property type="entry name" value="AlgH-like"/>
</dbReference>
<evidence type="ECO:0000256" key="1">
    <source>
        <dbReference type="SAM" id="MobiDB-lite"/>
    </source>
</evidence>
<dbReference type="SUPFAM" id="SSF143456">
    <property type="entry name" value="VC0467-like"/>
    <property type="match status" value="1"/>
</dbReference>
<dbReference type="EMBL" id="JALJOS010000093">
    <property type="protein sequence ID" value="KAK9816049.1"/>
    <property type="molecule type" value="Genomic_DNA"/>
</dbReference>
<dbReference type="Pfam" id="PF02622">
    <property type="entry name" value="DUF179"/>
    <property type="match status" value="1"/>
</dbReference>
<keyword evidence="3" id="KW-1185">Reference proteome</keyword>
<name>A0AAW1Q6U2_9CHLO</name>
<organism evidence="2 3">
    <name type="scientific">Apatococcus lobatus</name>
    <dbReference type="NCBI Taxonomy" id="904363"/>
    <lineage>
        <taxon>Eukaryota</taxon>
        <taxon>Viridiplantae</taxon>
        <taxon>Chlorophyta</taxon>
        <taxon>core chlorophytes</taxon>
        <taxon>Trebouxiophyceae</taxon>
        <taxon>Chlorellales</taxon>
        <taxon>Chlorellaceae</taxon>
        <taxon>Apatococcus</taxon>
    </lineage>
</organism>
<accession>A0AAW1Q6U2</accession>
<proteinExistence type="predicted"/>
<sequence length="339" mass="37308">MPTTVFDTPKVARPSHLSELRTNVAPAKARRLPSSRLQPQRAAQLRAVADDDASSGSKEDKDDDEIKIPYAGVDTDWREFRARLVRQSAGDAAHSPAPVRSGEEADDAAPSSASSSATWAHVLKEPEKGCLLLAHPLMFTHQQTYFSQAFILITRHDEGGSQGVILNRPTAYKIGQIRGGDALCPDFAECPLYLGGDVGRGITQVMHSHGRLKDVEEIIPGLYLGGVDAATRAVRKEQLDPLSFKWFTSYAGWGPGQLHREIENGVWFCAAADASIMMRHVDHVNTTSLWHDILQIMDGDYRALSDEMQKCEQRRTPDPKVEFLGEEPPEEIQGSGESP</sequence>
<feature type="compositionally biased region" description="Basic and acidic residues" evidence="1">
    <location>
        <begin position="57"/>
        <end position="67"/>
    </location>
</feature>
<dbReference type="Gene3D" id="3.40.1740.10">
    <property type="entry name" value="VC0467-like"/>
    <property type="match status" value="1"/>
</dbReference>
<dbReference type="AlphaFoldDB" id="A0AAW1Q6U2"/>
<comment type="caution">
    <text evidence="2">The sequence shown here is derived from an EMBL/GenBank/DDBJ whole genome shotgun (WGS) entry which is preliminary data.</text>
</comment>
<evidence type="ECO:0000313" key="2">
    <source>
        <dbReference type="EMBL" id="KAK9816049.1"/>
    </source>
</evidence>
<dbReference type="PANTHER" id="PTHR31984">
    <property type="entry name" value="TRANSPORTER, PUTATIVE (DUF179)-RELATED"/>
    <property type="match status" value="1"/>
</dbReference>
<feature type="region of interest" description="Disordered" evidence="1">
    <location>
        <begin position="1"/>
        <end position="67"/>
    </location>
</feature>
<dbReference type="Proteomes" id="UP001438707">
    <property type="component" value="Unassembled WGS sequence"/>
</dbReference>
<evidence type="ECO:0000313" key="3">
    <source>
        <dbReference type="Proteomes" id="UP001438707"/>
    </source>
</evidence>
<protein>
    <submittedName>
        <fullName evidence="2">Uncharacterized protein</fullName>
    </submittedName>
</protein>
<dbReference type="PANTHER" id="PTHR31984:SF17">
    <property type="entry name" value="TRANSCRIPTIONAL REGULATOR"/>
    <property type="match status" value="1"/>
</dbReference>
<feature type="region of interest" description="Disordered" evidence="1">
    <location>
        <begin position="309"/>
        <end position="339"/>
    </location>
</feature>
<feature type="compositionally biased region" description="Basic and acidic residues" evidence="1">
    <location>
        <begin position="309"/>
        <end position="323"/>
    </location>
</feature>
<feature type="region of interest" description="Disordered" evidence="1">
    <location>
        <begin position="88"/>
        <end position="113"/>
    </location>
</feature>
<reference evidence="2 3" key="1">
    <citation type="journal article" date="2024" name="Nat. Commun.">
        <title>Phylogenomics reveals the evolutionary origins of lichenization in chlorophyte algae.</title>
        <authorList>
            <person name="Puginier C."/>
            <person name="Libourel C."/>
            <person name="Otte J."/>
            <person name="Skaloud P."/>
            <person name="Haon M."/>
            <person name="Grisel S."/>
            <person name="Petersen M."/>
            <person name="Berrin J.G."/>
            <person name="Delaux P.M."/>
            <person name="Dal Grande F."/>
            <person name="Keller J."/>
        </authorList>
    </citation>
    <scope>NUCLEOTIDE SEQUENCE [LARGE SCALE GENOMIC DNA]</scope>
    <source>
        <strain evidence="2 3">SAG 2145</strain>
    </source>
</reference>
<gene>
    <name evidence="2" type="ORF">WJX74_001374</name>
</gene>